<dbReference type="EMBL" id="AVOT02014725">
    <property type="protein sequence ID" value="MBW0498433.1"/>
    <property type="molecule type" value="Genomic_DNA"/>
</dbReference>
<evidence type="ECO:0000259" key="1">
    <source>
        <dbReference type="Pfam" id="PF07727"/>
    </source>
</evidence>
<name>A0A9Q3DCS7_9BASI</name>
<dbReference type="InterPro" id="IPR013103">
    <property type="entry name" value="RVT_2"/>
</dbReference>
<dbReference type="PANTHER" id="PTHR11439:SF483">
    <property type="entry name" value="PEPTIDE SYNTHASE GLIP-LIKE, PUTATIVE (AFU_ORTHOLOGUE AFUA_3G12920)-RELATED"/>
    <property type="match status" value="1"/>
</dbReference>
<accession>A0A9Q3DCS7</accession>
<organism evidence="2 3">
    <name type="scientific">Austropuccinia psidii MF-1</name>
    <dbReference type="NCBI Taxonomy" id="1389203"/>
    <lineage>
        <taxon>Eukaryota</taxon>
        <taxon>Fungi</taxon>
        <taxon>Dikarya</taxon>
        <taxon>Basidiomycota</taxon>
        <taxon>Pucciniomycotina</taxon>
        <taxon>Pucciniomycetes</taxon>
        <taxon>Pucciniales</taxon>
        <taxon>Sphaerophragmiaceae</taxon>
        <taxon>Austropuccinia</taxon>
    </lineage>
</organism>
<comment type="caution">
    <text evidence="2">The sequence shown here is derived from an EMBL/GenBank/DDBJ whole genome shotgun (WGS) entry which is preliminary data.</text>
</comment>
<dbReference type="PANTHER" id="PTHR11439">
    <property type="entry name" value="GAG-POL-RELATED RETROTRANSPOSON"/>
    <property type="match status" value="1"/>
</dbReference>
<dbReference type="Proteomes" id="UP000765509">
    <property type="component" value="Unassembled WGS sequence"/>
</dbReference>
<protein>
    <recommendedName>
        <fullName evidence="1">Reverse transcriptase Ty1/copia-type domain-containing protein</fullName>
    </recommendedName>
</protein>
<dbReference type="AlphaFoldDB" id="A0A9Q3DCS7"/>
<dbReference type="CDD" id="cd09272">
    <property type="entry name" value="RNase_HI_RT_Ty1"/>
    <property type="match status" value="1"/>
</dbReference>
<keyword evidence="3" id="KW-1185">Reference proteome</keyword>
<sequence>MPELRGKALSLKKALYGMRQAGQCWWKFLLGILQRLGFVATEVDQSLYIFRSGTAVIAIWIHVNDGVLASNSANAISYFKTSLVSHFDFKWSDQLDQIVGLECVFGEGEVAITQQRLTHGRDPFPVGQRLTCILGQWITADFAFAVNYLARHSMGPTAAHWDLLDHFVGYLKKTCNRGIWLCPGRSSLNLWSDAGWGGDLERSQTGFVLKLGDTPVLWGLKRQSVVALSTCTSEYVALSDLTQYLVQAINQLTQLAGDFDTTIFCDNQAAVQVSLDNKSRKRMRYLDRAFFFSTTPSASTASRLHGSRQATCWLTLSSKGSWGHCFSGHSLSLGQMGNDPIFWGGCRDLNTTHTWCLNMLVEKIVSCK</sequence>
<reference evidence="2" key="1">
    <citation type="submission" date="2021-03" db="EMBL/GenBank/DDBJ databases">
        <title>Draft genome sequence of rust myrtle Austropuccinia psidii MF-1, a brazilian biotype.</title>
        <authorList>
            <person name="Quecine M.C."/>
            <person name="Pachon D.M.R."/>
            <person name="Bonatelli M.L."/>
            <person name="Correr F.H."/>
            <person name="Franceschini L.M."/>
            <person name="Leite T.F."/>
            <person name="Margarido G.R.A."/>
            <person name="Almeida C.A."/>
            <person name="Ferrarezi J.A."/>
            <person name="Labate C.A."/>
        </authorList>
    </citation>
    <scope>NUCLEOTIDE SEQUENCE</scope>
    <source>
        <strain evidence="2">MF-1</strain>
    </source>
</reference>
<evidence type="ECO:0000313" key="2">
    <source>
        <dbReference type="EMBL" id="MBW0498433.1"/>
    </source>
</evidence>
<dbReference type="Pfam" id="PF07727">
    <property type="entry name" value="RVT_2"/>
    <property type="match status" value="1"/>
</dbReference>
<proteinExistence type="predicted"/>
<feature type="domain" description="Reverse transcriptase Ty1/copia-type" evidence="1">
    <location>
        <begin position="6"/>
        <end position="115"/>
    </location>
</feature>
<gene>
    <name evidence="2" type="ORF">O181_038148</name>
</gene>
<evidence type="ECO:0000313" key="3">
    <source>
        <dbReference type="Proteomes" id="UP000765509"/>
    </source>
</evidence>